<keyword evidence="2" id="KW-0812">Transmembrane</keyword>
<feature type="transmembrane region" description="Helical" evidence="2">
    <location>
        <begin position="328"/>
        <end position="346"/>
    </location>
</feature>
<gene>
    <name evidence="3" type="ORF">PG991_014840</name>
</gene>
<evidence type="ECO:0000313" key="3">
    <source>
        <dbReference type="EMBL" id="KAK7999165.1"/>
    </source>
</evidence>
<evidence type="ECO:0000256" key="1">
    <source>
        <dbReference type="SAM" id="MobiDB-lite"/>
    </source>
</evidence>
<feature type="transmembrane region" description="Helical" evidence="2">
    <location>
        <begin position="480"/>
        <end position="498"/>
    </location>
</feature>
<feature type="region of interest" description="Disordered" evidence="1">
    <location>
        <begin position="249"/>
        <end position="294"/>
    </location>
</feature>
<keyword evidence="4" id="KW-1185">Reference proteome</keyword>
<comment type="caution">
    <text evidence="3">The sequence shown here is derived from an EMBL/GenBank/DDBJ whole genome shotgun (WGS) entry which is preliminary data.</text>
</comment>
<feature type="transmembrane region" description="Helical" evidence="2">
    <location>
        <begin position="61"/>
        <end position="82"/>
    </location>
</feature>
<dbReference type="Proteomes" id="UP001396898">
    <property type="component" value="Unassembled WGS sequence"/>
</dbReference>
<feature type="transmembrane region" description="Helical" evidence="2">
    <location>
        <begin position="518"/>
        <end position="541"/>
    </location>
</feature>
<feature type="transmembrane region" description="Helical" evidence="2">
    <location>
        <begin position="131"/>
        <end position="149"/>
    </location>
</feature>
<dbReference type="EMBL" id="JAQQWI010000019">
    <property type="protein sequence ID" value="KAK7999165.1"/>
    <property type="molecule type" value="Genomic_DNA"/>
</dbReference>
<feature type="transmembrane region" description="Helical" evidence="2">
    <location>
        <begin position="358"/>
        <end position="375"/>
    </location>
</feature>
<accession>A0ABR1R4L1</accession>
<keyword evidence="2" id="KW-0472">Membrane</keyword>
<feature type="compositionally biased region" description="Polar residues" evidence="1">
    <location>
        <begin position="262"/>
        <end position="272"/>
    </location>
</feature>
<organism evidence="3 4">
    <name type="scientific">Apiospora marii</name>
    <dbReference type="NCBI Taxonomy" id="335849"/>
    <lineage>
        <taxon>Eukaryota</taxon>
        <taxon>Fungi</taxon>
        <taxon>Dikarya</taxon>
        <taxon>Ascomycota</taxon>
        <taxon>Pezizomycotina</taxon>
        <taxon>Sordariomycetes</taxon>
        <taxon>Xylariomycetidae</taxon>
        <taxon>Amphisphaeriales</taxon>
        <taxon>Apiosporaceae</taxon>
        <taxon>Apiospora</taxon>
    </lineage>
</organism>
<sequence length="580" mass="62225">MGDTPWRATTVEKVCTTSRVVAWLGELPGSQHRPDLMAHHVWSLVSAVIILRLGYPPQQLYVMYMALVTEAFTKANFMLAIFKGGAVDAPLQKLAKTGRLRKLTDWGLVLGFGGLRVPSVVYSLYVVRRLPLNLAGMIYYLVYTLYITFARARKMGFITLSSGPTSHYVLFDRFTVSRRSCLAGLARVATYVSSVTLYSMLRKQSHPQQPDADLEKGVAMATVATILLCRSQVMSGLWPLKAQQSGSSVSPKALRADGGSSGHSSDTLVDSSGSEDEKEMVVLGQPSASPSGLSCTPRGSWLQYALEIGVTILFAGSMGLPVALDSKLAASVIVTLPLAELIAPLGHRRRLKAAPRKMHVGLSAALHGALVTLTLYGITDILQAAQVSAALHLAMQVCPDYRSFAASRSSLARTCLAVACLAIMEWRLGHVSMLLMECPVRGTALGGIILVLAVVSATGLCAPGLRFLRTAASWAVRPMVYSSVAGLLILGIACYLMSQEGPPSEDRKALGRTPFEEILDSIMLPKTMMCLLGILLTPIMADIRSTATAKAKASPTCIPEITIGMGDQARQKRDGSVESL</sequence>
<protein>
    <submittedName>
        <fullName evidence="3">Uncharacterized protein</fullName>
    </submittedName>
</protein>
<feature type="transmembrane region" description="Helical" evidence="2">
    <location>
        <begin position="448"/>
        <end position="468"/>
    </location>
</feature>
<proteinExistence type="predicted"/>
<name>A0ABR1R4L1_9PEZI</name>
<reference evidence="3 4" key="1">
    <citation type="submission" date="2023-01" db="EMBL/GenBank/DDBJ databases">
        <title>Analysis of 21 Apiospora genomes using comparative genomics revels a genus with tremendous synthesis potential of carbohydrate active enzymes and secondary metabolites.</title>
        <authorList>
            <person name="Sorensen T."/>
        </authorList>
    </citation>
    <scope>NUCLEOTIDE SEQUENCE [LARGE SCALE GENOMIC DNA]</scope>
    <source>
        <strain evidence="3 4">CBS 20057</strain>
    </source>
</reference>
<keyword evidence="2" id="KW-1133">Transmembrane helix</keyword>
<feature type="transmembrane region" description="Helical" evidence="2">
    <location>
        <begin position="301"/>
        <end position="322"/>
    </location>
</feature>
<evidence type="ECO:0000256" key="2">
    <source>
        <dbReference type="SAM" id="Phobius"/>
    </source>
</evidence>
<evidence type="ECO:0000313" key="4">
    <source>
        <dbReference type="Proteomes" id="UP001396898"/>
    </source>
</evidence>
<feature type="transmembrane region" description="Helical" evidence="2">
    <location>
        <begin position="36"/>
        <end position="55"/>
    </location>
</feature>